<evidence type="ECO:0000256" key="3">
    <source>
        <dbReference type="ARBA" id="ARBA00022516"/>
    </source>
</evidence>
<keyword evidence="2 10" id="KW-0963">Cytoplasm</keyword>
<dbReference type="Gene3D" id="3.40.718.10">
    <property type="entry name" value="Isopropylmalate Dehydrogenase"/>
    <property type="match status" value="1"/>
</dbReference>
<comment type="subcellular location">
    <subcellularLocation>
        <location evidence="10">Cytoplasm</location>
    </subcellularLocation>
    <text evidence="10">Associated with the membrane possibly through PlsY.</text>
</comment>
<dbReference type="Pfam" id="PF02504">
    <property type="entry name" value="FA_synthesis"/>
    <property type="match status" value="1"/>
</dbReference>
<evidence type="ECO:0000256" key="4">
    <source>
        <dbReference type="ARBA" id="ARBA00022679"/>
    </source>
</evidence>
<comment type="subunit">
    <text evidence="9 10">Homodimer. Probably interacts with PlsY.</text>
</comment>
<dbReference type="PANTHER" id="PTHR30100:SF1">
    <property type="entry name" value="PHOSPHATE ACYLTRANSFERASE"/>
    <property type="match status" value="1"/>
</dbReference>
<dbReference type="InterPro" id="IPR003664">
    <property type="entry name" value="FA_synthesis"/>
</dbReference>
<keyword evidence="5 10" id="KW-0443">Lipid metabolism</keyword>
<dbReference type="SUPFAM" id="SSF53659">
    <property type="entry name" value="Isocitrate/Isopropylmalate dehydrogenase-like"/>
    <property type="match status" value="1"/>
</dbReference>
<comment type="pathway">
    <text evidence="10">Lipid metabolism; phospholipid metabolism.</text>
</comment>
<evidence type="ECO:0000256" key="2">
    <source>
        <dbReference type="ARBA" id="ARBA00022490"/>
    </source>
</evidence>
<evidence type="ECO:0000256" key="5">
    <source>
        <dbReference type="ARBA" id="ARBA00023098"/>
    </source>
</evidence>
<dbReference type="AlphaFoldDB" id="A0A917C457"/>
<reference evidence="11" key="1">
    <citation type="journal article" date="2014" name="Int. J. Syst. Evol. Microbiol.">
        <title>Complete genome sequence of Corynebacterium casei LMG S-19264T (=DSM 44701T), isolated from a smear-ripened cheese.</title>
        <authorList>
            <consortium name="US DOE Joint Genome Institute (JGI-PGF)"/>
            <person name="Walter F."/>
            <person name="Albersmeier A."/>
            <person name="Kalinowski J."/>
            <person name="Ruckert C."/>
        </authorList>
    </citation>
    <scope>NUCLEOTIDE SEQUENCE</scope>
    <source>
        <strain evidence="11">CGMCC 1.15254</strain>
    </source>
</reference>
<comment type="function">
    <text evidence="10">Catalyzes the reversible formation of acyl-phosphate (acyl-PO(4)) from acyl-[acyl-carrier-protein] (acyl-ACP). This enzyme utilizes acyl-ACP as fatty acyl donor, but not acyl-CoA.</text>
</comment>
<dbReference type="GO" id="GO:0005737">
    <property type="term" value="C:cytoplasm"/>
    <property type="evidence" value="ECO:0007669"/>
    <property type="project" value="UniProtKB-SubCell"/>
</dbReference>
<dbReference type="GO" id="GO:0043811">
    <property type="term" value="F:phosphate:acyl-[acyl carrier protein] acyltransferase activity"/>
    <property type="evidence" value="ECO:0007669"/>
    <property type="project" value="UniProtKB-UniRule"/>
</dbReference>
<dbReference type="PANTHER" id="PTHR30100">
    <property type="entry name" value="FATTY ACID/PHOSPHOLIPID SYNTHESIS PROTEIN PLSX"/>
    <property type="match status" value="1"/>
</dbReference>
<comment type="caution">
    <text evidence="11">The sequence shown here is derived from an EMBL/GenBank/DDBJ whole genome shotgun (WGS) entry which is preliminary data.</text>
</comment>
<dbReference type="EMBL" id="BMHV01000020">
    <property type="protein sequence ID" value="GGF70889.1"/>
    <property type="molecule type" value="Genomic_DNA"/>
</dbReference>
<protein>
    <recommendedName>
        <fullName evidence="8 10">Phosphate acyltransferase</fullName>
        <ecNumber evidence="8 10">2.3.1.274</ecNumber>
    </recommendedName>
    <alternativeName>
        <fullName evidence="10">Acyl-ACP phosphotransacylase</fullName>
    </alternativeName>
    <alternativeName>
        <fullName evidence="10">Acyl-[acyl-carrier-protein]--phosphate acyltransferase</fullName>
    </alternativeName>
    <alternativeName>
        <fullName evidence="10">Phosphate-acyl-ACP acyltransferase</fullName>
    </alternativeName>
</protein>
<dbReference type="HAMAP" id="MF_00019">
    <property type="entry name" value="PlsX"/>
    <property type="match status" value="1"/>
</dbReference>
<keyword evidence="3 10" id="KW-0444">Lipid biosynthesis</keyword>
<organism evidence="11 12">
    <name type="scientific">Terasakiella brassicae</name>
    <dbReference type="NCBI Taxonomy" id="1634917"/>
    <lineage>
        <taxon>Bacteria</taxon>
        <taxon>Pseudomonadati</taxon>
        <taxon>Pseudomonadota</taxon>
        <taxon>Alphaproteobacteria</taxon>
        <taxon>Rhodospirillales</taxon>
        <taxon>Terasakiellaceae</taxon>
        <taxon>Terasakiella</taxon>
    </lineage>
</organism>
<dbReference type="GO" id="GO:0006633">
    <property type="term" value="P:fatty acid biosynthetic process"/>
    <property type="evidence" value="ECO:0007669"/>
    <property type="project" value="UniProtKB-UniRule"/>
</dbReference>
<proteinExistence type="inferred from homology"/>
<sequence length="345" mass="36760">MSNVMTLAIDAMGGDDAPDMVVKGLSICKTKLPGVRFLLVGDERQLEPLLNQYPDVKAISTVIHTDEVVTNDDKPAVALRNRRNSSMRLAINAVKKGEAAGIVSAGNTGALMAMAKFVLRTLPGIDRPAIATYLPHRTGGSVMLDLGANVECDADNLTQFAVMGEVYARNVLGLAKPKVGILNIGEEDLKGNDSVKQAHAILRNTKLNIDFYGFVEGDDIGLGTVDVIVTDGFTGNVALKTIEGTAQLLGFFLKDALTGSFLGKLGATIAKPALMNFKKKMDPRRYNGAMFLGLNGICVKSHGGTDALGFANAVQVAHDLVHHGFNDLIKEDLERLMDAHSGNDS</sequence>
<keyword evidence="4 10" id="KW-0808">Transferase</keyword>
<evidence type="ECO:0000256" key="1">
    <source>
        <dbReference type="ARBA" id="ARBA00001232"/>
    </source>
</evidence>
<gene>
    <name evidence="10 11" type="primary">plsX</name>
    <name evidence="11" type="ORF">GCM10011332_26080</name>
</gene>
<accession>A0A917C457</accession>
<dbReference type="RefSeq" id="WP_188666016.1">
    <property type="nucleotide sequence ID" value="NZ_BMHV01000020.1"/>
</dbReference>
<evidence type="ECO:0000256" key="8">
    <source>
        <dbReference type="ARBA" id="ARBA00024069"/>
    </source>
</evidence>
<comment type="similarity">
    <text evidence="10">Belongs to the PlsX family.</text>
</comment>
<keyword evidence="6 10" id="KW-0594">Phospholipid biosynthesis</keyword>
<dbReference type="NCBIfam" id="TIGR00182">
    <property type="entry name" value="plsX"/>
    <property type="match status" value="1"/>
</dbReference>
<dbReference type="InterPro" id="IPR012281">
    <property type="entry name" value="Phospholipid_synth_PlsX-like"/>
</dbReference>
<evidence type="ECO:0000313" key="12">
    <source>
        <dbReference type="Proteomes" id="UP000632498"/>
    </source>
</evidence>
<evidence type="ECO:0000256" key="9">
    <source>
        <dbReference type="ARBA" id="ARBA00046608"/>
    </source>
</evidence>
<keyword evidence="12" id="KW-1185">Reference proteome</keyword>
<dbReference type="PIRSF" id="PIRSF002465">
    <property type="entry name" value="Phsphlp_syn_PlsX"/>
    <property type="match status" value="1"/>
</dbReference>
<dbReference type="GO" id="GO:0008654">
    <property type="term" value="P:phospholipid biosynthetic process"/>
    <property type="evidence" value="ECO:0007669"/>
    <property type="project" value="UniProtKB-KW"/>
</dbReference>
<evidence type="ECO:0000256" key="7">
    <source>
        <dbReference type="ARBA" id="ARBA00023264"/>
    </source>
</evidence>
<dbReference type="EC" id="2.3.1.274" evidence="8 10"/>
<name>A0A917C457_9PROT</name>
<reference evidence="11" key="2">
    <citation type="submission" date="2020-09" db="EMBL/GenBank/DDBJ databases">
        <authorList>
            <person name="Sun Q."/>
            <person name="Zhou Y."/>
        </authorList>
    </citation>
    <scope>NUCLEOTIDE SEQUENCE</scope>
    <source>
        <strain evidence="11">CGMCC 1.15254</strain>
    </source>
</reference>
<evidence type="ECO:0000256" key="10">
    <source>
        <dbReference type="HAMAP-Rule" id="MF_00019"/>
    </source>
</evidence>
<comment type="catalytic activity">
    <reaction evidence="1 10">
        <text>a fatty acyl-[ACP] + phosphate = an acyl phosphate + holo-[ACP]</text>
        <dbReference type="Rhea" id="RHEA:42292"/>
        <dbReference type="Rhea" id="RHEA-COMP:9685"/>
        <dbReference type="Rhea" id="RHEA-COMP:14125"/>
        <dbReference type="ChEBI" id="CHEBI:43474"/>
        <dbReference type="ChEBI" id="CHEBI:59918"/>
        <dbReference type="ChEBI" id="CHEBI:64479"/>
        <dbReference type="ChEBI" id="CHEBI:138651"/>
        <dbReference type="EC" id="2.3.1.274"/>
    </reaction>
</comment>
<evidence type="ECO:0000256" key="6">
    <source>
        <dbReference type="ARBA" id="ARBA00023209"/>
    </source>
</evidence>
<keyword evidence="7 10" id="KW-1208">Phospholipid metabolism</keyword>
<keyword evidence="11" id="KW-0012">Acyltransferase</keyword>
<dbReference type="Proteomes" id="UP000632498">
    <property type="component" value="Unassembled WGS sequence"/>
</dbReference>
<evidence type="ECO:0000313" key="11">
    <source>
        <dbReference type="EMBL" id="GGF70889.1"/>
    </source>
</evidence>